<dbReference type="PROSITE" id="PS50052">
    <property type="entry name" value="GUANYLATE_KINASE_2"/>
    <property type="match status" value="1"/>
</dbReference>
<dbReference type="SMART" id="SM00569">
    <property type="entry name" value="L27"/>
    <property type="match status" value="1"/>
</dbReference>
<dbReference type="InterPro" id="IPR004172">
    <property type="entry name" value="L27_dom"/>
</dbReference>
<proteinExistence type="inferred from homology"/>
<dbReference type="SMART" id="SM00228">
    <property type="entry name" value="PDZ"/>
    <property type="match status" value="1"/>
</dbReference>
<dbReference type="Gene3D" id="3.40.50.300">
    <property type="entry name" value="P-loop containing nucleotide triphosphate hydrolases"/>
    <property type="match status" value="1"/>
</dbReference>
<dbReference type="SUPFAM" id="SSF50156">
    <property type="entry name" value="PDZ domain-like"/>
    <property type="match status" value="1"/>
</dbReference>
<dbReference type="PROSITE" id="PS00856">
    <property type="entry name" value="GUANYLATE_KINASE_1"/>
    <property type="match status" value="1"/>
</dbReference>
<feature type="coiled-coil region" evidence="5">
    <location>
        <begin position="450"/>
        <end position="497"/>
    </location>
</feature>
<dbReference type="SMART" id="SM00072">
    <property type="entry name" value="GuKc"/>
    <property type="match status" value="1"/>
</dbReference>
<dbReference type="InterPro" id="IPR014775">
    <property type="entry name" value="L27_C"/>
</dbReference>
<dbReference type="InterPro" id="IPR036028">
    <property type="entry name" value="SH3-like_dom_sf"/>
</dbReference>
<dbReference type="SUPFAM" id="SSF52540">
    <property type="entry name" value="P-loop containing nucleoside triphosphate hydrolases"/>
    <property type="match status" value="1"/>
</dbReference>
<keyword evidence="5" id="KW-0175">Coiled coil</keyword>
<dbReference type="Pfam" id="PF07653">
    <property type="entry name" value="SH3_2"/>
    <property type="match status" value="1"/>
</dbReference>
<dbReference type="InterPro" id="IPR036034">
    <property type="entry name" value="PDZ_sf"/>
</dbReference>
<feature type="domain" description="L27" evidence="9">
    <location>
        <begin position="11"/>
        <end position="73"/>
    </location>
</feature>
<evidence type="ECO:0000256" key="1">
    <source>
        <dbReference type="ARBA" id="ARBA00007014"/>
    </source>
</evidence>
<dbReference type="Pfam" id="PF00625">
    <property type="entry name" value="Guanylate_kin"/>
    <property type="match status" value="1"/>
</dbReference>
<organism evidence="10 11">
    <name type="scientific">Coilia grayii</name>
    <name type="common">Gray's grenadier anchovy</name>
    <dbReference type="NCBI Taxonomy" id="363190"/>
    <lineage>
        <taxon>Eukaryota</taxon>
        <taxon>Metazoa</taxon>
        <taxon>Chordata</taxon>
        <taxon>Craniata</taxon>
        <taxon>Vertebrata</taxon>
        <taxon>Euteleostomi</taxon>
        <taxon>Actinopterygii</taxon>
        <taxon>Neopterygii</taxon>
        <taxon>Teleostei</taxon>
        <taxon>Clupei</taxon>
        <taxon>Clupeiformes</taxon>
        <taxon>Clupeoidei</taxon>
        <taxon>Engraulidae</taxon>
        <taxon>Coilinae</taxon>
        <taxon>Coilia</taxon>
    </lineage>
</organism>
<dbReference type="Pfam" id="PF02828">
    <property type="entry name" value="L27"/>
    <property type="match status" value="1"/>
</dbReference>
<evidence type="ECO:0000259" key="7">
    <source>
        <dbReference type="PROSITE" id="PS50052"/>
    </source>
</evidence>
<evidence type="ECO:0000256" key="4">
    <source>
        <dbReference type="PROSITE-ProRule" id="PRU00192"/>
    </source>
</evidence>
<dbReference type="PROSITE" id="PS51022">
    <property type="entry name" value="L27"/>
    <property type="match status" value="1"/>
</dbReference>
<dbReference type="PANTHER" id="PTHR23122">
    <property type="entry name" value="MEMBRANE-ASSOCIATED GUANYLATE KINASE MAGUK"/>
    <property type="match status" value="1"/>
</dbReference>
<dbReference type="Proteomes" id="UP001591681">
    <property type="component" value="Unassembled WGS sequence"/>
</dbReference>
<dbReference type="InterPro" id="IPR008145">
    <property type="entry name" value="GK/Ca_channel_bsu"/>
</dbReference>
<evidence type="ECO:0000259" key="9">
    <source>
        <dbReference type="PROSITE" id="PS51022"/>
    </source>
</evidence>
<dbReference type="PROSITE" id="PS50002">
    <property type="entry name" value="SH3"/>
    <property type="match status" value="1"/>
</dbReference>
<dbReference type="CDD" id="cd12036">
    <property type="entry name" value="SH3_MPP5"/>
    <property type="match status" value="1"/>
</dbReference>
<name>A0ABD1J6D5_9TELE</name>
<dbReference type="InterPro" id="IPR050716">
    <property type="entry name" value="MAGUK"/>
</dbReference>
<dbReference type="Pfam" id="PF00595">
    <property type="entry name" value="PDZ"/>
    <property type="match status" value="1"/>
</dbReference>
<dbReference type="AlphaFoldDB" id="A0ABD1J6D5"/>
<sequence length="507" mass="57971">MNLYVCVFMICLDGFSSTVKILKILLIALQVEDILQSSWHKDSEELRALLTSPHLQALMEAHDCVAEEEMDPESSEMALCQYGHTVKVVRLEKSPDVPLGVTVRNEQERVVVSRVVRGGVAERSGLLSEEDEILEINCVPVRGKSISDVQDMMLNMRGTLTFLLIPSSQSKATHRQNVLHVKAYFDYDPSEDPYLPCRELGLSFQRGDILHIICQDDPNWWQAYRDGEDDRQHLAGLIPGKSFQQQRETLKRITTGKNPEAAGNTWNNNSKGKKAKKRTMLVISSLNSDHHSEEISTYEEMALYYQPANRKRPIALIGPPSKRQDDLKRRLLSAEPDRFTTAVPHTTRSPRSHERNGREYHFVSRQTFEADLDTGKFLESGEYEKNLYGTTTDSVRQAVNSGRICILCLQTRSLRVLRSSNLKPYIIFIAPPSMERLRALQASDGSTPKVEDIKEEVDKAREMEQNFRHLFDAIVVNDDQDRAYQELRRLIDKLDIEPQWVPSSWLC</sequence>
<evidence type="ECO:0000256" key="5">
    <source>
        <dbReference type="SAM" id="Coils"/>
    </source>
</evidence>
<dbReference type="Gene3D" id="2.30.42.10">
    <property type="match status" value="1"/>
</dbReference>
<dbReference type="EMBL" id="JBHFQA010000019">
    <property type="protein sequence ID" value="KAL2082649.1"/>
    <property type="molecule type" value="Genomic_DNA"/>
</dbReference>
<dbReference type="InterPro" id="IPR001452">
    <property type="entry name" value="SH3_domain"/>
</dbReference>
<gene>
    <name evidence="10" type="ORF">ACEWY4_022467</name>
</gene>
<evidence type="ECO:0000259" key="6">
    <source>
        <dbReference type="PROSITE" id="PS50002"/>
    </source>
</evidence>
<dbReference type="CDD" id="cd00071">
    <property type="entry name" value="GMPK"/>
    <property type="match status" value="1"/>
</dbReference>
<dbReference type="SUPFAM" id="SSF101288">
    <property type="entry name" value="L27 domain"/>
    <property type="match status" value="1"/>
</dbReference>
<dbReference type="SMART" id="SM00326">
    <property type="entry name" value="SH3"/>
    <property type="match status" value="1"/>
</dbReference>
<dbReference type="InterPro" id="IPR027417">
    <property type="entry name" value="P-loop_NTPase"/>
</dbReference>
<feature type="domain" description="Guanylate kinase-like" evidence="7">
    <location>
        <begin position="311"/>
        <end position="492"/>
    </location>
</feature>
<dbReference type="InterPro" id="IPR001478">
    <property type="entry name" value="PDZ"/>
</dbReference>
<comment type="caution">
    <text evidence="10">The sequence shown here is derived from an EMBL/GenBank/DDBJ whole genome shotgun (WGS) entry which is preliminary data.</text>
</comment>
<dbReference type="InterPro" id="IPR036892">
    <property type="entry name" value="L27_dom_sf"/>
</dbReference>
<evidence type="ECO:0000256" key="3">
    <source>
        <dbReference type="ARBA" id="ARBA00022737"/>
    </source>
</evidence>
<evidence type="ECO:0008006" key="12">
    <source>
        <dbReference type="Google" id="ProtNLM"/>
    </source>
</evidence>
<evidence type="ECO:0000259" key="8">
    <source>
        <dbReference type="PROSITE" id="PS50106"/>
    </source>
</evidence>
<feature type="domain" description="PDZ" evidence="8">
    <location>
        <begin position="88"/>
        <end position="168"/>
    </location>
</feature>
<keyword evidence="3" id="KW-0677">Repeat</keyword>
<evidence type="ECO:0000313" key="10">
    <source>
        <dbReference type="EMBL" id="KAL2082649.1"/>
    </source>
</evidence>
<dbReference type="Gene3D" id="2.30.30.40">
    <property type="entry name" value="SH3 Domains"/>
    <property type="match status" value="1"/>
</dbReference>
<feature type="domain" description="SH3" evidence="6">
    <location>
        <begin position="176"/>
        <end position="248"/>
    </location>
</feature>
<dbReference type="Gene3D" id="1.10.287.650">
    <property type="entry name" value="L27 domain"/>
    <property type="match status" value="1"/>
</dbReference>
<dbReference type="InterPro" id="IPR008144">
    <property type="entry name" value="Guanylate_kin-like_dom"/>
</dbReference>
<dbReference type="InterPro" id="IPR035601">
    <property type="entry name" value="MPP5_SH3"/>
</dbReference>
<accession>A0ABD1J6D5</accession>
<evidence type="ECO:0000256" key="2">
    <source>
        <dbReference type="ARBA" id="ARBA00022443"/>
    </source>
</evidence>
<keyword evidence="2 4" id="KW-0728">SH3 domain</keyword>
<dbReference type="InterPro" id="IPR020590">
    <property type="entry name" value="Guanylate_kinase_CS"/>
</dbReference>
<dbReference type="FunFam" id="2.30.42.10:FF:000088">
    <property type="entry name" value="MAGUK p55 subfamily member 5"/>
    <property type="match status" value="1"/>
</dbReference>
<comment type="similarity">
    <text evidence="1">Belongs to the MAGUK family.</text>
</comment>
<reference evidence="10 11" key="1">
    <citation type="submission" date="2024-09" db="EMBL/GenBank/DDBJ databases">
        <title>A chromosome-level genome assembly of Gray's grenadier anchovy, Coilia grayii.</title>
        <authorList>
            <person name="Fu Z."/>
        </authorList>
    </citation>
    <scope>NUCLEOTIDE SEQUENCE [LARGE SCALE GENOMIC DNA]</scope>
    <source>
        <strain evidence="10">G4</strain>
        <tissue evidence="10">Muscle</tissue>
    </source>
</reference>
<dbReference type="PROSITE" id="PS50106">
    <property type="entry name" value="PDZ"/>
    <property type="match status" value="1"/>
</dbReference>
<protein>
    <recommendedName>
        <fullName evidence="12">Membrane protein, palmitoylated 5b (MAGUK p55 subfamily member 5)</fullName>
    </recommendedName>
</protein>
<keyword evidence="11" id="KW-1185">Reference proteome</keyword>
<dbReference type="SUPFAM" id="SSF50044">
    <property type="entry name" value="SH3-domain"/>
    <property type="match status" value="1"/>
</dbReference>
<evidence type="ECO:0000313" key="11">
    <source>
        <dbReference type="Proteomes" id="UP001591681"/>
    </source>
</evidence>